<sequence>MNRTYKPLPATVVALHTDHRGSILVKPKTFLLLIATLLGSGCDQGGFTRVRYDGFEYTWEPGTHVVSGNKLADVYIQTADGKTFYLPDITPENVADDLGWKEMQLAPHASGRLFTQDDNSFRFDGGSLRWFRLCSNQAPRSDPFLLSSNKGGPFVRMPRTKEELVALFGEPNDWAPYHPPTSP</sequence>
<proteinExistence type="predicted"/>
<gene>
    <name evidence="1" type="ORF">Pla175_07710</name>
</gene>
<accession>A0A518D7G8</accession>
<protein>
    <submittedName>
        <fullName evidence="1">Uncharacterized protein</fullName>
    </submittedName>
</protein>
<dbReference type="EMBL" id="CP036291">
    <property type="protein sequence ID" value="QDU87411.1"/>
    <property type="molecule type" value="Genomic_DNA"/>
</dbReference>
<dbReference type="Proteomes" id="UP000317429">
    <property type="component" value="Chromosome"/>
</dbReference>
<evidence type="ECO:0000313" key="1">
    <source>
        <dbReference type="EMBL" id="QDU87411.1"/>
    </source>
</evidence>
<dbReference type="AlphaFoldDB" id="A0A518D7G8"/>
<organism evidence="1 2">
    <name type="scientific">Pirellulimonas nuda</name>
    <dbReference type="NCBI Taxonomy" id="2528009"/>
    <lineage>
        <taxon>Bacteria</taxon>
        <taxon>Pseudomonadati</taxon>
        <taxon>Planctomycetota</taxon>
        <taxon>Planctomycetia</taxon>
        <taxon>Pirellulales</taxon>
        <taxon>Lacipirellulaceae</taxon>
        <taxon>Pirellulimonas</taxon>
    </lineage>
</organism>
<dbReference type="KEGG" id="pnd:Pla175_07710"/>
<evidence type="ECO:0000313" key="2">
    <source>
        <dbReference type="Proteomes" id="UP000317429"/>
    </source>
</evidence>
<name>A0A518D7G8_9BACT</name>
<reference evidence="1 2" key="1">
    <citation type="submission" date="2019-02" db="EMBL/GenBank/DDBJ databases">
        <title>Deep-cultivation of Planctomycetes and their phenomic and genomic characterization uncovers novel biology.</title>
        <authorList>
            <person name="Wiegand S."/>
            <person name="Jogler M."/>
            <person name="Boedeker C."/>
            <person name="Pinto D."/>
            <person name="Vollmers J."/>
            <person name="Rivas-Marin E."/>
            <person name="Kohn T."/>
            <person name="Peeters S.H."/>
            <person name="Heuer A."/>
            <person name="Rast P."/>
            <person name="Oberbeckmann S."/>
            <person name="Bunk B."/>
            <person name="Jeske O."/>
            <person name="Meyerdierks A."/>
            <person name="Storesund J.E."/>
            <person name="Kallscheuer N."/>
            <person name="Luecker S."/>
            <person name="Lage O.M."/>
            <person name="Pohl T."/>
            <person name="Merkel B.J."/>
            <person name="Hornburger P."/>
            <person name="Mueller R.-W."/>
            <person name="Bruemmer F."/>
            <person name="Labrenz M."/>
            <person name="Spormann A.M."/>
            <person name="Op den Camp H."/>
            <person name="Overmann J."/>
            <person name="Amann R."/>
            <person name="Jetten M.S.M."/>
            <person name="Mascher T."/>
            <person name="Medema M.H."/>
            <person name="Devos D.P."/>
            <person name="Kaster A.-K."/>
            <person name="Ovreas L."/>
            <person name="Rohde M."/>
            <person name="Galperin M.Y."/>
            <person name="Jogler C."/>
        </authorList>
    </citation>
    <scope>NUCLEOTIDE SEQUENCE [LARGE SCALE GENOMIC DNA]</scope>
    <source>
        <strain evidence="1 2">Pla175</strain>
    </source>
</reference>
<keyword evidence="2" id="KW-1185">Reference proteome</keyword>